<protein>
    <submittedName>
        <fullName evidence="2">Uncharacterized protein</fullName>
    </submittedName>
</protein>
<evidence type="ECO:0000313" key="2">
    <source>
        <dbReference type="EMBL" id="MEQ2238438.1"/>
    </source>
</evidence>
<feature type="signal peptide" evidence="1">
    <location>
        <begin position="1"/>
        <end position="17"/>
    </location>
</feature>
<sequence length="126" mass="13741">MCLHSLTLSSHLFIVKGFPVLTSGLHCSIPGPQAIYLLTRFPEKCPPQLATSRFLISLYSVQPVRPLALKSTSSNISCFSALHIHLTHTIGPKPRILLIPLASSSALTMMLQSISPVKNPVRTRSL</sequence>
<comment type="caution">
    <text evidence="2">The sequence shown here is derived from an EMBL/GenBank/DDBJ whole genome shotgun (WGS) entry which is preliminary data.</text>
</comment>
<evidence type="ECO:0000256" key="1">
    <source>
        <dbReference type="SAM" id="SignalP"/>
    </source>
</evidence>
<evidence type="ECO:0000313" key="3">
    <source>
        <dbReference type="Proteomes" id="UP001482620"/>
    </source>
</evidence>
<proteinExistence type="predicted"/>
<dbReference type="EMBL" id="JAHRIQ010051879">
    <property type="protein sequence ID" value="MEQ2238438.1"/>
    <property type="molecule type" value="Genomic_DNA"/>
</dbReference>
<feature type="chain" id="PRO_5045610443" evidence="1">
    <location>
        <begin position="18"/>
        <end position="126"/>
    </location>
</feature>
<name>A0ABV0U2N4_9TELE</name>
<dbReference type="Proteomes" id="UP001482620">
    <property type="component" value="Unassembled WGS sequence"/>
</dbReference>
<reference evidence="2 3" key="1">
    <citation type="submission" date="2021-06" db="EMBL/GenBank/DDBJ databases">
        <authorList>
            <person name="Palmer J.M."/>
        </authorList>
    </citation>
    <scope>NUCLEOTIDE SEQUENCE [LARGE SCALE GENOMIC DNA]</scope>
    <source>
        <strain evidence="3">if_2019</strain>
        <tissue evidence="2">Muscle</tissue>
    </source>
</reference>
<gene>
    <name evidence="2" type="ORF">ILYODFUR_033080</name>
</gene>
<accession>A0ABV0U2N4</accession>
<keyword evidence="3" id="KW-1185">Reference proteome</keyword>
<keyword evidence="1" id="KW-0732">Signal</keyword>
<organism evidence="2 3">
    <name type="scientific">Ilyodon furcidens</name>
    <name type="common">goldbreast splitfin</name>
    <dbReference type="NCBI Taxonomy" id="33524"/>
    <lineage>
        <taxon>Eukaryota</taxon>
        <taxon>Metazoa</taxon>
        <taxon>Chordata</taxon>
        <taxon>Craniata</taxon>
        <taxon>Vertebrata</taxon>
        <taxon>Euteleostomi</taxon>
        <taxon>Actinopterygii</taxon>
        <taxon>Neopterygii</taxon>
        <taxon>Teleostei</taxon>
        <taxon>Neoteleostei</taxon>
        <taxon>Acanthomorphata</taxon>
        <taxon>Ovalentaria</taxon>
        <taxon>Atherinomorphae</taxon>
        <taxon>Cyprinodontiformes</taxon>
        <taxon>Goodeidae</taxon>
        <taxon>Ilyodon</taxon>
    </lineage>
</organism>